<gene>
    <name evidence="1" type="ORF">THF1A12_290060</name>
</gene>
<protein>
    <recommendedName>
        <fullName evidence="3">Transposase</fullName>
    </recommendedName>
</protein>
<dbReference type="AlphaFoldDB" id="A0AAU9QML7"/>
<evidence type="ECO:0008006" key="3">
    <source>
        <dbReference type="Google" id="ProtNLM"/>
    </source>
</evidence>
<evidence type="ECO:0000313" key="2">
    <source>
        <dbReference type="Proteomes" id="UP001295462"/>
    </source>
</evidence>
<accession>A0AAU9QML7</accession>
<proteinExistence type="predicted"/>
<name>A0AAU9QML7_9VIBR</name>
<dbReference type="Proteomes" id="UP001295462">
    <property type="component" value="Unassembled WGS sequence"/>
</dbReference>
<dbReference type="EMBL" id="CAKMUD010000082">
    <property type="protein sequence ID" value="CAH1594733.1"/>
    <property type="molecule type" value="Genomic_DNA"/>
</dbReference>
<comment type="caution">
    <text evidence="1">The sequence shown here is derived from an EMBL/GenBank/DDBJ whole genome shotgun (WGS) entry which is preliminary data.</text>
</comment>
<reference evidence="1" key="1">
    <citation type="submission" date="2022-01" db="EMBL/GenBank/DDBJ databases">
        <authorList>
            <person name="Lagorce A."/>
        </authorList>
    </citation>
    <scope>NUCLEOTIDE SEQUENCE</scope>
    <source>
        <strain evidence="1">Th15_F1_A12</strain>
    </source>
</reference>
<evidence type="ECO:0000313" key="1">
    <source>
        <dbReference type="EMBL" id="CAH1594733.1"/>
    </source>
</evidence>
<organism evidence="1 2">
    <name type="scientific">Vibrio jasicida</name>
    <dbReference type="NCBI Taxonomy" id="766224"/>
    <lineage>
        <taxon>Bacteria</taxon>
        <taxon>Pseudomonadati</taxon>
        <taxon>Pseudomonadota</taxon>
        <taxon>Gammaproteobacteria</taxon>
        <taxon>Vibrionales</taxon>
        <taxon>Vibrionaceae</taxon>
        <taxon>Vibrio</taxon>
    </lineage>
</organism>
<sequence length="45" mass="5213">MLSQFEITKICLKFETYSGQSRKKAHTASQIYEGRLTLENHPLTI</sequence>